<evidence type="ECO:0000313" key="13">
    <source>
        <dbReference type="EMBL" id="TQN07678.1"/>
    </source>
</evidence>
<evidence type="ECO:0000256" key="8">
    <source>
        <dbReference type="HAMAP-Rule" id="MF_02220"/>
    </source>
</evidence>
<keyword evidence="5 8" id="KW-0418">Kinase</keyword>
<dbReference type="Pfam" id="PF00370">
    <property type="entry name" value="FGGY_N"/>
    <property type="match status" value="1"/>
</dbReference>
<evidence type="ECO:0000259" key="12">
    <source>
        <dbReference type="Pfam" id="PF02782"/>
    </source>
</evidence>
<feature type="binding site" evidence="8">
    <location>
        <begin position="79"/>
        <end position="80"/>
    </location>
    <ligand>
        <name>substrate</name>
    </ligand>
</feature>
<organism evidence="13 14">
    <name type="scientific">Acidovorax temperans</name>
    <dbReference type="NCBI Taxonomy" id="80878"/>
    <lineage>
        <taxon>Bacteria</taxon>
        <taxon>Pseudomonadati</taxon>
        <taxon>Pseudomonadota</taxon>
        <taxon>Betaproteobacteria</taxon>
        <taxon>Burkholderiales</taxon>
        <taxon>Comamonadaceae</taxon>
        <taxon>Acidovorax</taxon>
    </lineage>
</organism>
<evidence type="ECO:0000256" key="9">
    <source>
        <dbReference type="RuleBase" id="RU003733"/>
    </source>
</evidence>
<dbReference type="AlphaFoldDB" id="A0A543LJY2"/>
<comment type="similarity">
    <text evidence="1 8 9">Belongs to the FGGY kinase family.</text>
</comment>
<sequence>MYLGIDLGTSGVKLLLLDEVHTVIATADAAVPQYRPHPTWSEQHPADWLAAVEAAVAQLRVQVPAAWAQVRGIGLSGHMHGAVVLGAQGQVLRPAILWNDGRASAECALLEQAVPTSRQITGNLAMPGFTAPKLLWLRTHEPDVFAQIRTVLLPKDWLRLQLTGDAVSDMSDASGTLWLDVQARAWSPAMLQACGLDVSHMPALAEGSAPTGTLRSDVARRWGLREGVVVAAGAGDNAASAVGVGARMAGQGFVSLGTSGVVFRVTDAFAPATERAVHAFAHALPARWHHMSVMLSAASAFGWVTRLTGRGDEAQLSAAVGALPASRQAQAPLFLPYLSGERTPHNNAAATGVFMGLRAEHDAADLAYAVMEGVGFGLLDGLNAMRAAGSTPAVQAEPVEARPRSTTEIHSSPLALVGGGARSNPWAQLLASALGTPLQRPEGAHAAAALGAARLAAMACGGDEAHWSQPLAADATFQPEPAQQALLAERYARFVALYPALQAQF</sequence>
<name>A0A543LJY2_9BURK</name>
<feature type="active site" description="Proton acceptor" evidence="8">
    <location>
        <position position="236"/>
    </location>
</feature>
<feature type="domain" description="Carbohydrate kinase FGGY N-terminal" evidence="11">
    <location>
        <begin position="1"/>
        <end position="243"/>
    </location>
</feature>
<dbReference type="InterPro" id="IPR018483">
    <property type="entry name" value="Carb_kinase_FGGY_CS"/>
</dbReference>
<accession>A0A543LJY2</accession>
<dbReference type="GO" id="GO:0042732">
    <property type="term" value="P:D-xylose metabolic process"/>
    <property type="evidence" value="ECO:0007669"/>
    <property type="project" value="UniProtKB-KW"/>
</dbReference>
<feature type="site" description="Important for activity" evidence="8">
    <location>
        <position position="6"/>
    </location>
</feature>
<evidence type="ECO:0000256" key="7">
    <source>
        <dbReference type="ARBA" id="ARBA00023277"/>
    </source>
</evidence>
<evidence type="ECO:0000256" key="4">
    <source>
        <dbReference type="ARBA" id="ARBA00022741"/>
    </source>
</evidence>
<dbReference type="PROSITE" id="PS00933">
    <property type="entry name" value="FGGY_KINASES_1"/>
    <property type="match status" value="1"/>
</dbReference>
<evidence type="ECO:0000256" key="10">
    <source>
        <dbReference type="RuleBase" id="RU364073"/>
    </source>
</evidence>
<keyword evidence="4 8" id="KW-0547">Nucleotide-binding</keyword>
<dbReference type="InterPro" id="IPR018485">
    <property type="entry name" value="FGGY_C"/>
</dbReference>
<evidence type="ECO:0000259" key="11">
    <source>
        <dbReference type="Pfam" id="PF00370"/>
    </source>
</evidence>
<comment type="function">
    <text evidence="8">Catalyzes the phosphorylation of D-xylulose to D-xylulose 5-phosphate.</text>
</comment>
<evidence type="ECO:0000256" key="3">
    <source>
        <dbReference type="ARBA" id="ARBA00022679"/>
    </source>
</evidence>
<evidence type="ECO:0000256" key="2">
    <source>
        <dbReference type="ARBA" id="ARBA00022629"/>
    </source>
</evidence>
<dbReference type="PANTHER" id="PTHR43095">
    <property type="entry name" value="SUGAR KINASE"/>
    <property type="match status" value="1"/>
</dbReference>
<dbReference type="PANTHER" id="PTHR43095:SF6">
    <property type="entry name" value="XYLULOSE KINASE"/>
    <property type="match status" value="1"/>
</dbReference>
<dbReference type="InterPro" id="IPR050406">
    <property type="entry name" value="FGGY_Carb_Kinase"/>
</dbReference>
<gene>
    <name evidence="8 10" type="primary">xylB</name>
    <name evidence="13" type="ORF">BDD18_0817</name>
</gene>
<dbReference type="Pfam" id="PF02782">
    <property type="entry name" value="FGGY_C"/>
    <property type="match status" value="1"/>
</dbReference>
<dbReference type="CDD" id="cd07808">
    <property type="entry name" value="ASKHA_NBD_FGGY_EcXK-like"/>
    <property type="match status" value="1"/>
</dbReference>
<proteinExistence type="inferred from homology"/>
<dbReference type="SUPFAM" id="SSF53067">
    <property type="entry name" value="Actin-like ATPase domain"/>
    <property type="match status" value="2"/>
</dbReference>
<dbReference type="EMBL" id="VFPV01000001">
    <property type="protein sequence ID" value="TQN07678.1"/>
    <property type="molecule type" value="Genomic_DNA"/>
</dbReference>
<dbReference type="Gene3D" id="3.30.420.40">
    <property type="match status" value="2"/>
</dbReference>
<dbReference type="GO" id="GO:0005524">
    <property type="term" value="F:ATP binding"/>
    <property type="evidence" value="ECO:0007669"/>
    <property type="project" value="UniProtKB-UniRule"/>
</dbReference>
<keyword evidence="7 8" id="KW-0119">Carbohydrate metabolism</keyword>
<comment type="catalytic activity">
    <reaction evidence="8 10">
        <text>D-xylulose + ATP = D-xylulose 5-phosphate + ADP + H(+)</text>
        <dbReference type="Rhea" id="RHEA:10964"/>
        <dbReference type="ChEBI" id="CHEBI:15378"/>
        <dbReference type="ChEBI" id="CHEBI:17140"/>
        <dbReference type="ChEBI" id="CHEBI:30616"/>
        <dbReference type="ChEBI" id="CHEBI:57737"/>
        <dbReference type="ChEBI" id="CHEBI:456216"/>
        <dbReference type="EC" id="2.7.1.17"/>
    </reaction>
</comment>
<comment type="caution">
    <text evidence="13">The sequence shown here is derived from an EMBL/GenBank/DDBJ whole genome shotgun (WGS) entry which is preliminary data.</text>
</comment>
<reference evidence="13 14" key="1">
    <citation type="submission" date="2019-06" db="EMBL/GenBank/DDBJ databases">
        <title>Genomic Encyclopedia of Archaeal and Bacterial Type Strains, Phase II (KMG-II): from individual species to whole genera.</title>
        <authorList>
            <person name="Goeker M."/>
        </authorList>
    </citation>
    <scope>NUCLEOTIDE SEQUENCE [LARGE SCALE GENOMIC DNA]</scope>
    <source>
        <strain evidence="13 14">DSM 7270</strain>
    </source>
</reference>
<dbReference type="PIRSF" id="PIRSF000538">
    <property type="entry name" value="GlpK"/>
    <property type="match status" value="1"/>
</dbReference>
<evidence type="ECO:0000256" key="6">
    <source>
        <dbReference type="ARBA" id="ARBA00022840"/>
    </source>
</evidence>
<evidence type="ECO:0000313" key="14">
    <source>
        <dbReference type="Proteomes" id="UP000316993"/>
    </source>
</evidence>
<feature type="domain" description="Carbohydrate kinase FGGY C-terminal" evidence="12">
    <location>
        <begin position="253"/>
        <end position="460"/>
    </location>
</feature>
<evidence type="ECO:0000256" key="5">
    <source>
        <dbReference type="ARBA" id="ARBA00022777"/>
    </source>
</evidence>
<dbReference type="Proteomes" id="UP000316993">
    <property type="component" value="Unassembled WGS sequence"/>
</dbReference>
<keyword evidence="2 8" id="KW-0859">Xylose metabolism</keyword>
<evidence type="ECO:0000256" key="1">
    <source>
        <dbReference type="ARBA" id="ARBA00009156"/>
    </source>
</evidence>
<dbReference type="InterPro" id="IPR018484">
    <property type="entry name" value="FGGY_N"/>
</dbReference>
<keyword evidence="3 8" id="KW-0808">Transferase</keyword>
<dbReference type="InterPro" id="IPR000577">
    <property type="entry name" value="Carb_kinase_FGGY"/>
</dbReference>
<dbReference type="InterPro" id="IPR006000">
    <property type="entry name" value="Xylulokinase"/>
</dbReference>
<dbReference type="GO" id="GO:0004856">
    <property type="term" value="F:D-xylulokinase activity"/>
    <property type="evidence" value="ECO:0007669"/>
    <property type="project" value="UniProtKB-UniRule"/>
</dbReference>
<dbReference type="EC" id="2.7.1.17" evidence="8 10"/>
<dbReference type="HAMAP" id="MF_02220">
    <property type="entry name" value="XylB"/>
    <property type="match status" value="1"/>
</dbReference>
<dbReference type="NCBIfam" id="TIGR01312">
    <property type="entry name" value="XylB"/>
    <property type="match status" value="1"/>
</dbReference>
<dbReference type="InterPro" id="IPR043129">
    <property type="entry name" value="ATPase_NBD"/>
</dbReference>
<dbReference type="RefSeq" id="WP_142081541.1">
    <property type="nucleotide sequence ID" value="NZ_VFPV01000001.1"/>
</dbReference>
<dbReference type="PROSITE" id="PS00445">
    <property type="entry name" value="FGGY_KINASES_2"/>
    <property type="match status" value="1"/>
</dbReference>
<dbReference type="GO" id="GO:0005998">
    <property type="term" value="P:xylulose catabolic process"/>
    <property type="evidence" value="ECO:0007669"/>
    <property type="project" value="UniProtKB-UniRule"/>
</dbReference>
<protein>
    <recommendedName>
        <fullName evidence="8 10">Xylulose kinase</fullName>
        <shortName evidence="8 10">Xylulokinase</shortName>
        <ecNumber evidence="8 10">2.7.1.17</ecNumber>
    </recommendedName>
</protein>
<keyword evidence="6 8" id="KW-0067">ATP-binding</keyword>